<proteinExistence type="predicted"/>
<name>A0A6P1E268_LENHI</name>
<gene>
    <name evidence="1" type="ORF">GQR93_02860</name>
</gene>
<dbReference type="GeneID" id="69057299"/>
<reference evidence="1 2" key="1">
    <citation type="submission" date="2019-12" db="EMBL/GenBank/DDBJ databases">
        <title>Lactobacillus hilgardii FLUB.</title>
        <authorList>
            <person name="Gustaw K."/>
        </authorList>
    </citation>
    <scope>NUCLEOTIDE SEQUENCE [LARGE SCALE GENOMIC DNA]</scope>
    <source>
        <strain evidence="1 2">FLUB</strain>
    </source>
</reference>
<dbReference type="RefSeq" id="WP_159298657.1">
    <property type="nucleotide sequence ID" value="NZ_CP047121.1"/>
</dbReference>
<organism evidence="1 2">
    <name type="scientific">Lentilactobacillus hilgardii</name>
    <name type="common">Lactobacillus hilgardii</name>
    <dbReference type="NCBI Taxonomy" id="1588"/>
    <lineage>
        <taxon>Bacteria</taxon>
        <taxon>Bacillati</taxon>
        <taxon>Bacillota</taxon>
        <taxon>Bacilli</taxon>
        <taxon>Lactobacillales</taxon>
        <taxon>Lactobacillaceae</taxon>
        <taxon>Lentilactobacillus</taxon>
    </lineage>
</organism>
<evidence type="ECO:0000313" key="2">
    <source>
        <dbReference type="Proteomes" id="UP000465035"/>
    </source>
</evidence>
<dbReference type="AlphaFoldDB" id="A0A6P1E268"/>
<accession>A0A6P1E268</accession>
<dbReference type="EMBL" id="CP047121">
    <property type="protein sequence ID" value="QHB51237.1"/>
    <property type="molecule type" value="Genomic_DNA"/>
</dbReference>
<sequence length="76" mass="8659">MDWRVIDITTGKILAVGKFKSEANQKLLERQERGELGKVPYGKTYQHPVLFIHGRLTATEAASIRFAQSRKMKVSK</sequence>
<dbReference type="Proteomes" id="UP000465035">
    <property type="component" value="Chromosome"/>
</dbReference>
<protein>
    <submittedName>
        <fullName evidence="1">Uncharacterized protein</fullName>
    </submittedName>
</protein>
<evidence type="ECO:0000313" key="1">
    <source>
        <dbReference type="EMBL" id="QHB51237.1"/>
    </source>
</evidence>